<name>A0A2R8B083_9RHOB</name>
<proteinExistence type="predicted"/>
<gene>
    <name evidence="1" type="ORF">PRI8871_03498</name>
</gene>
<dbReference type="OrthoDB" id="8451272at2"/>
<keyword evidence="2" id="KW-1185">Reference proteome</keyword>
<sequence>MICTDYASVAVRLAKLYSEDFGGKASGRYRIPEKILRDMMGRRRLYETDILALQRAMSEEGYVLIDMDNFFVVMSANSFVNYRRVSKDALD</sequence>
<organism evidence="1 2">
    <name type="scientific">Pseudoprimorskyibacter insulae</name>
    <dbReference type="NCBI Taxonomy" id="1695997"/>
    <lineage>
        <taxon>Bacteria</taxon>
        <taxon>Pseudomonadati</taxon>
        <taxon>Pseudomonadota</taxon>
        <taxon>Alphaproteobacteria</taxon>
        <taxon>Rhodobacterales</taxon>
        <taxon>Paracoccaceae</taxon>
        <taxon>Pseudoprimorskyibacter</taxon>
    </lineage>
</organism>
<dbReference type="EMBL" id="OMOJ01000012">
    <property type="protein sequence ID" value="SPF81673.1"/>
    <property type="molecule type" value="Genomic_DNA"/>
</dbReference>
<dbReference type="RefSeq" id="WP_108887450.1">
    <property type="nucleotide sequence ID" value="NZ_OMOJ01000012.1"/>
</dbReference>
<accession>A0A2R8B083</accession>
<reference evidence="2" key="1">
    <citation type="submission" date="2018-03" db="EMBL/GenBank/DDBJ databases">
        <authorList>
            <person name="Rodrigo-Torres L."/>
            <person name="Arahal R. D."/>
            <person name="Lucena T."/>
        </authorList>
    </citation>
    <scope>NUCLEOTIDE SEQUENCE [LARGE SCALE GENOMIC DNA]</scope>
    <source>
        <strain evidence="2">CECT 8871</strain>
    </source>
</reference>
<dbReference type="Proteomes" id="UP000244904">
    <property type="component" value="Unassembled WGS sequence"/>
</dbReference>
<evidence type="ECO:0000313" key="1">
    <source>
        <dbReference type="EMBL" id="SPF81673.1"/>
    </source>
</evidence>
<dbReference type="AlphaFoldDB" id="A0A2R8B083"/>
<evidence type="ECO:0000313" key="2">
    <source>
        <dbReference type="Proteomes" id="UP000244904"/>
    </source>
</evidence>
<protein>
    <submittedName>
        <fullName evidence="1">Uncharacterized protein</fullName>
    </submittedName>
</protein>